<dbReference type="GO" id="GO:0005092">
    <property type="term" value="F:GDP-dissociation inhibitor activity"/>
    <property type="evidence" value="ECO:0007669"/>
    <property type="project" value="TreeGrafter"/>
</dbReference>
<dbReference type="InterPro" id="IPR003109">
    <property type="entry name" value="GoLoco_motif"/>
</dbReference>
<dbReference type="GO" id="GO:0000132">
    <property type="term" value="P:establishment of mitotic spindle orientation"/>
    <property type="evidence" value="ECO:0007669"/>
    <property type="project" value="TreeGrafter"/>
</dbReference>
<dbReference type="FunFam" id="1.25.40.10:FF:000043">
    <property type="entry name" value="G-protein-signaling modulator 2 isoform X1"/>
    <property type="match status" value="1"/>
</dbReference>
<dbReference type="InterPro" id="IPR019734">
    <property type="entry name" value="TPR_rpt"/>
</dbReference>
<evidence type="ECO:0000256" key="2">
    <source>
        <dbReference type="ARBA" id="ARBA00004496"/>
    </source>
</evidence>
<comment type="subcellular location">
    <subcellularLocation>
        <location evidence="1">Cell membrane</location>
    </subcellularLocation>
    <subcellularLocation>
        <location evidence="2">Cytoplasm</location>
    </subcellularLocation>
</comment>
<feature type="repeat" description="TPR" evidence="10">
    <location>
        <begin position="296"/>
        <end position="329"/>
    </location>
</feature>
<dbReference type="Gene3D" id="1.25.40.10">
    <property type="entry name" value="Tetratricopeptide repeat domain"/>
    <property type="match status" value="3"/>
</dbReference>
<proteinExistence type="inferred from homology"/>
<name>A0A6G1SHK5_9ACAR</name>
<dbReference type="EMBL" id="GGYP01005117">
    <property type="protein sequence ID" value="MDE49888.1"/>
    <property type="molecule type" value="Transcribed_RNA"/>
</dbReference>
<keyword evidence="6" id="KW-0597">Phosphoprotein</keyword>
<evidence type="ECO:0000256" key="4">
    <source>
        <dbReference type="ARBA" id="ARBA00022475"/>
    </source>
</evidence>
<feature type="compositionally biased region" description="Low complexity" evidence="12">
    <location>
        <begin position="450"/>
        <end position="474"/>
    </location>
</feature>
<keyword evidence="9" id="KW-0472">Membrane</keyword>
<evidence type="ECO:0000313" key="13">
    <source>
        <dbReference type="EMBL" id="MDE49888.1"/>
    </source>
</evidence>
<feature type="region of interest" description="Disordered" evidence="12">
    <location>
        <begin position="446"/>
        <end position="505"/>
    </location>
</feature>
<feature type="compositionally biased region" description="Low complexity" evidence="12">
    <location>
        <begin position="756"/>
        <end position="770"/>
    </location>
</feature>
<feature type="compositionally biased region" description="Polar residues" evidence="12">
    <location>
        <begin position="27"/>
        <end position="48"/>
    </location>
</feature>
<dbReference type="Pfam" id="PF13374">
    <property type="entry name" value="TPR_10"/>
    <property type="match status" value="1"/>
</dbReference>
<dbReference type="Pfam" id="PF13181">
    <property type="entry name" value="TPR_8"/>
    <property type="match status" value="1"/>
</dbReference>
<feature type="region of interest" description="Disordered" evidence="12">
    <location>
        <begin position="565"/>
        <end position="621"/>
    </location>
</feature>
<keyword evidence="8 10" id="KW-0802">TPR repeat</keyword>
<feature type="compositionally biased region" description="Basic and acidic residues" evidence="12">
    <location>
        <begin position="735"/>
        <end position="745"/>
    </location>
</feature>
<feature type="region of interest" description="Disordered" evidence="12">
    <location>
        <begin position="818"/>
        <end position="842"/>
    </location>
</feature>
<keyword evidence="7" id="KW-0677">Repeat</keyword>
<accession>A0A6G1SHK5</accession>
<dbReference type="Pfam" id="PF13424">
    <property type="entry name" value="TPR_12"/>
    <property type="match status" value="2"/>
</dbReference>
<evidence type="ECO:0000256" key="12">
    <source>
        <dbReference type="SAM" id="MobiDB-lite"/>
    </source>
</evidence>
<protein>
    <submittedName>
        <fullName evidence="13">G-protein-signaling modulator 1</fullName>
    </submittedName>
</protein>
<evidence type="ECO:0000256" key="1">
    <source>
        <dbReference type="ARBA" id="ARBA00004236"/>
    </source>
</evidence>
<evidence type="ECO:0000256" key="10">
    <source>
        <dbReference type="PROSITE-ProRule" id="PRU00339"/>
    </source>
</evidence>
<keyword evidence="5" id="KW-0963">Cytoplasm</keyword>
<dbReference type="PROSITE" id="PS50877">
    <property type="entry name" value="GOLOCO"/>
    <property type="match status" value="4"/>
</dbReference>
<feature type="coiled-coil region" evidence="11">
    <location>
        <begin position="415"/>
        <end position="442"/>
    </location>
</feature>
<reference evidence="13" key="1">
    <citation type="submission" date="2018-10" db="EMBL/GenBank/DDBJ databases">
        <title>Transcriptome assembly of Aceria tosichella (Wheat curl mite) Type 2.</title>
        <authorList>
            <person name="Scully E.D."/>
            <person name="Geib S.M."/>
            <person name="Palmer N.A."/>
            <person name="Gupta A.K."/>
            <person name="Sarath G."/>
            <person name="Tatineni S."/>
        </authorList>
    </citation>
    <scope>NUCLEOTIDE SEQUENCE</scope>
    <source>
        <strain evidence="13">LincolnNE</strain>
    </source>
</reference>
<feature type="compositionally biased region" description="Basic and acidic residues" evidence="12">
    <location>
        <begin position="494"/>
        <end position="504"/>
    </location>
</feature>
<dbReference type="PANTHER" id="PTHR45954:SF1">
    <property type="entry name" value="LD33695P"/>
    <property type="match status" value="1"/>
</dbReference>
<dbReference type="GO" id="GO:0005886">
    <property type="term" value="C:plasma membrane"/>
    <property type="evidence" value="ECO:0007669"/>
    <property type="project" value="UniProtKB-SubCell"/>
</dbReference>
<feature type="repeat" description="TPR" evidence="10">
    <location>
        <begin position="116"/>
        <end position="149"/>
    </location>
</feature>
<organism evidence="13">
    <name type="scientific">Aceria tosichella</name>
    <name type="common">wheat curl mite</name>
    <dbReference type="NCBI Taxonomy" id="561515"/>
    <lineage>
        <taxon>Eukaryota</taxon>
        <taxon>Metazoa</taxon>
        <taxon>Ecdysozoa</taxon>
        <taxon>Arthropoda</taxon>
        <taxon>Chelicerata</taxon>
        <taxon>Arachnida</taxon>
        <taxon>Acari</taxon>
        <taxon>Acariformes</taxon>
        <taxon>Trombidiformes</taxon>
        <taxon>Prostigmata</taxon>
        <taxon>Eupodina</taxon>
        <taxon>Eriophyoidea</taxon>
        <taxon>Eriophyidae</taxon>
        <taxon>Eriophyinae</taxon>
        <taxon>Aceriini</taxon>
        <taxon>Aceria</taxon>
    </lineage>
</organism>
<feature type="region of interest" description="Disordered" evidence="12">
    <location>
        <begin position="699"/>
        <end position="802"/>
    </location>
</feature>
<dbReference type="SUPFAM" id="SSF48452">
    <property type="entry name" value="TPR-like"/>
    <property type="match status" value="2"/>
</dbReference>
<evidence type="ECO:0000256" key="11">
    <source>
        <dbReference type="SAM" id="Coils"/>
    </source>
</evidence>
<feature type="compositionally biased region" description="Low complexity" evidence="12">
    <location>
        <begin position="49"/>
        <end position="61"/>
    </location>
</feature>
<evidence type="ECO:0000256" key="9">
    <source>
        <dbReference type="ARBA" id="ARBA00023136"/>
    </source>
</evidence>
<dbReference type="PROSITE" id="PS50005">
    <property type="entry name" value="TPR"/>
    <property type="match status" value="3"/>
</dbReference>
<gene>
    <name evidence="13" type="primary">Gpsm1</name>
    <name evidence="13" type="ORF">g.15007</name>
</gene>
<feature type="compositionally biased region" description="Polar residues" evidence="12">
    <location>
        <begin position="699"/>
        <end position="718"/>
    </location>
</feature>
<feature type="repeat" description="TPR" evidence="10">
    <location>
        <begin position="256"/>
        <end position="289"/>
    </location>
</feature>
<dbReference type="InterPro" id="IPR052386">
    <property type="entry name" value="GPSM"/>
</dbReference>
<dbReference type="AlphaFoldDB" id="A0A6G1SHK5"/>
<dbReference type="GO" id="GO:0005938">
    <property type="term" value="C:cell cortex"/>
    <property type="evidence" value="ECO:0007669"/>
    <property type="project" value="TreeGrafter"/>
</dbReference>
<evidence type="ECO:0000256" key="8">
    <source>
        <dbReference type="ARBA" id="ARBA00022803"/>
    </source>
</evidence>
<evidence type="ECO:0000256" key="3">
    <source>
        <dbReference type="ARBA" id="ARBA00006600"/>
    </source>
</evidence>
<dbReference type="SMART" id="SM00390">
    <property type="entry name" value="GoLoco"/>
    <property type="match status" value="4"/>
</dbReference>
<dbReference type="PANTHER" id="PTHR45954">
    <property type="entry name" value="LD33695P"/>
    <property type="match status" value="1"/>
</dbReference>
<feature type="compositionally biased region" description="Low complexity" evidence="12">
    <location>
        <begin position="601"/>
        <end position="613"/>
    </location>
</feature>
<dbReference type="GO" id="GO:0001965">
    <property type="term" value="F:G-protein alpha-subunit binding"/>
    <property type="evidence" value="ECO:0007669"/>
    <property type="project" value="TreeGrafter"/>
</dbReference>
<feature type="region of interest" description="Disordered" evidence="12">
    <location>
        <begin position="1"/>
        <end position="71"/>
    </location>
</feature>
<evidence type="ECO:0000256" key="7">
    <source>
        <dbReference type="ARBA" id="ARBA00022737"/>
    </source>
</evidence>
<dbReference type="SMART" id="SM00028">
    <property type="entry name" value="TPR"/>
    <property type="match status" value="6"/>
</dbReference>
<keyword evidence="4" id="KW-1003">Cell membrane</keyword>
<keyword evidence="11" id="KW-0175">Coiled coil</keyword>
<dbReference type="InterPro" id="IPR011990">
    <property type="entry name" value="TPR-like_helical_dom_sf"/>
</dbReference>
<evidence type="ECO:0000256" key="5">
    <source>
        <dbReference type="ARBA" id="ARBA00022490"/>
    </source>
</evidence>
<feature type="compositionally biased region" description="Polar residues" evidence="12">
    <location>
        <begin position="1"/>
        <end position="19"/>
    </location>
</feature>
<evidence type="ECO:0000256" key="6">
    <source>
        <dbReference type="ARBA" id="ARBA00022553"/>
    </source>
</evidence>
<dbReference type="Pfam" id="PF02188">
    <property type="entry name" value="GoLoco"/>
    <property type="match status" value="3"/>
</dbReference>
<comment type="similarity">
    <text evidence="3">Belongs to the GPSM family.</text>
</comment>
<sequence>MSATQVHTLDQQQAQVTSPQDDDHITSYESASNTNAVTQPEPQPQSLPASTTTTTSTTAATIAPNQPKPQTDLVGTTCMELALEGERLCQTGDLKSGVKFFEEAIRVGTTDDRTLSAIYSQLGNAYFYLEDYQRALEYHKQDVTLVHSIGDEAAEAKACGNLGNTFKMLGKFDEAAVYCRRYLEISRKLGDEIGEGRALYNLGNVYHMQGKRMIGTSEQDSGELPNDIKSSLQRAIEYYEANLKVVSKLNDHVAMGRAYGNLGNTHYLLGNFQLAVESHKKRLELARQTNDKSAERRAHLNLGNANVFLGNFSEAIKNYSSTLELAKELNDKHTEAHSCYSLANTYTFLRDYKSAIQYHLKYLDLIRELDDKLGEGRACWSLVNIYQMVNDPESALVYAKKHYEIAQLLGDETGLTSARANIEELEDTIAQKQAILRSSTINITDGNPIGSGSSGVSSGRVDTTTTIPNTTTTNSSVSFKRHGGAQERNSTRLSPDKRQEQEQRRFKKQLNNNLAGDIDGLAAVRRRGKGGGIVRSPSSERLLDMIAHFQSGRIDDQRCEIIRRPIAGGGGESSDVVAGGASKIRPGTTGSEDKENSSKGSSTNSINNAISSAPRTSQPSITNPINAVSAAASAIKATYRKASLAAYPTTSHAPLRTQRRPTVSVEHQDQLFDLIATSQGQRMDEQRASLPALTLANGLTKSSTNNSHALSRGQTIDHATTKPAVQQKPDTIYEDGSRRAKERSHSVAPSQINLKSTNPNTSTTTTINASGKNDEAQQSSRAKPNRLSRHFQTVDSPDGPIVQDEKFLDSLMRYQSTRFDDQRSEFPKQRDNNTNKQSEKDNFFNLIVKFQSDRIDDQRSAPPITRNKNV</sequence>